<comment type="caution">
    <text evidence="2">The sequence shown here is derived from an EMBL/GenBank/DDBJ whole genome shotgun (WGS) entry which is preliminary data.</text>
</comment>
<protein>
    <recommendedName>
        <fullName evidence="1">CHAT domain-containing protein</fullName>
    </recommendedName>
</protein>
<evidence type="ECO:0000259" key="1">
    <source>
        <dbReference type="Pfam" id="PF12770"/>
    </source>
</evidence>
<dbReference type="Proteomes" id="UP000807769">
    <property type="component" value="Unassembled WGS sequence"/>
</dbReference>
<dbReference type="RefSeq" id="XP_041187832.1">
    <property type="nucleotide sequence ID" value="XM_041336906.1"/>
</dbReference>
<gene>
    <name evidence="2" type="ORF">BJ212DRAFT_1387931</name>
</gene>
<accession>A0A9P7DZY9</accession>
<proteinExistence type="predicted"/>
<dbReference type="GeneID" id="64630922"/>
<organism evidence="2 3">
    <name type="scientific">Suillus subaureus</name>
    <dbReference type="NCBI Taxonomy" id="48587"/>
    <lineage>
        <taxon>Eukaryota</taxon>
        <taxon>Fungi</taxon>
        <taxon>Dikarya</taxon>
        <taxon>Basidiomycota</taxon>
        <taxon>Agaricomycotina</taxon>
        <taxon>Agaricomycetes</taxon>
        <taxon>Agaricomycetidae</taxon>
        <taxon>Boletales</taxon>
        <taxon>Suillineae</taxon>
        <taxon>Suillaceae</taxon>
        <taxon>Suillus</taxon>
    </lineage>
</organism>
<dbReference type="Pfam" id="PF12770">
    <property type="entry name" value="CHAT"/>
    <property type="match status" value="1"/>
</dbReference>
<dbReference type="AlphaFoldDB" id="A0A9P7DZY9"/>
<evidence type="ECO:0000313" key="2">
    <source>
        <dbReference type="EMBL" id="KAG1807096.1"/>
    </source>
</evidence>
<dbReference type="EMBL" id="JABBWG010000045">
    <property type="protein sequence ID" value="KAG1807096.1"/>
    <property type="molecule type" value="Genomic_DNA"/>
</dbReference>
<sequence length="104" mass="11441">MDLSRHEFASACESAVGTPYTPDEVVHLAAGLQFAGVTSVVGTLWKVNDTTVERLVEVFYKIFCGNGTMNSKRTARSLHRAVQSLACDKDMLLDQHIVFMHIGV</sequence>
<dbReference type="InterPro" id="IPR024983">
    <property type="entry name" value="CHAT_dom"/>
</dbReference>
<dbReference type="OrthoDB" id="9991317at2759"/>
<name>A0A9P7DZY9_9AGAM</name>
<evidence type="ECO:0000313" key="3">
    <source>
        <dbReference type="Proteomes" id="UP000807769"/>
    </source>
</evidence>
<feature type="domain" description="CHAT" evidence="1">
    <location>
        <begin position="10"/>
        <end position="90"/>
    </location>
</feature>
<keyword evidence="3" id="KW-1185">Reference proteome</keyword>
<reference evidence="2" key="1">
    <citation type="journal article" date="2020" name="New Phytol.">
        <title>Comparative genomics reveals dynamic genome evolution in host specialist ectomycorrhizal fungi.</title>
        <authorList>
            <person name="Lofgren L.A."/>
            <person name="Nguyen N.H."/>
            <person name="Vilgalys R."/>
            <person name="Ruytinx J."/>
            <person name="Liao H.L."/>
            <person name="Branco S."/>
            <person name="Kuo A."/>
            <person name="LaButti K."/>
            <person name="Lipzen A."/>
            <person name="Andreopoulos W."/>
            <person name="Pangilinan J."/>
            <person name="Riley R."/>
            <person name="Hundley H."/>
            <person name="Na H."/>
            <person name="Barry K."/>
            <person name="Grigoriev I.V."/>
            <person name="Stajich J.E."/>
            <person name="Kennedy P.G."/>
        </authorList>
    </citation>
    <scope>NUCLEOTIDE SEQUENCE</scope>
    <source>
        <strain evidence="2">MN1</strain>
    </source>
</reference>